<accession>B1FHN3</accession>
<comment type="caution">
    <text evidence="1">The sequence shown here is derived from an EMBL/GenBank/DDBJ whole genome shotgun (WGS) entry which is preliminary data.</text>
</comment>
<protein>
    <submittedName>
        <fullName evidence="1">Uncharacterized protein</fullName>
    </submittedName>
</protein>
<sequence length="406" mass="45868">MHVAVAGMEHVDAAQSVLRLELLDAREQRTDRAARHGAVHAVIIGGNAPGGRKRVLAARPVAQPLAFVARDLDARRAMLAQHGRHAHDFLRHFLRRPVRFAQQDRLRVEVVARVRERLDGLGGRLVHHLESGRDDARRDDRGDCLAALHDIVEARHHELRGLRFRDQFQRDLGDDREHPFAADHHREQVEARRVEAERAEFDDLAVDRDRAHAHDVVHGQPVFQAVDAAGIFRDVAADRAGDLRRRIGCVVQPVRRGGFRNREVAHAGLHGGRARVRIDLDDAREACERQHDAVADRQRAARQARARAARHDRHFHAAADLHDPLHLRFGFGQRDREGQPPVRGQAVAFVRRGVFVAEQQAMRRQHGHQRLHDFALALRAGRARQFDGSVHWVSCGGAAARRRVST</sequence>
<evidence type="ECO:0000313" key="1">
    <source>
        <dbReference type="EMBL" id="EDT02922.1"/>
    </source>
</evidence>
<dbReference type="AlphaFoldDB" id="B1FHN3"/>
<organism evidence="1 2">
    <name type="scientific">Burkholderia ambifaria IOP40-10</name>
    <dbReference type="NCBI Taxonomy" id="396596"/>
    <lineage>
        <taxon>Bacteria</taxon>
        <taxon>Pseudomonadati</taxon>
        <taxon>Pseudomonadota</taxon>
        <taxon>Betaproteobacteria</taxon>
        <taxon>Burkholderiales</taxon>
        <taxon>Burkholderiaceae</taxon>
        <taxon>Burkholderia</taxon>
        <taxon>Burkholderia cepacia complex</taxon>
    </lineage>
</organism>
<proteinExistence type="predicted"/>
<reference evidence="1 2" key="1">
    <citation type="submission" date="2008-03" db="EMBL/GenBank/DDBJ databases">
        <title>Sequencing of the draft genome and assembly of Burkholderia ambifaria IOP40-10.</title>
        <authorList>
            <consortium name="US DOE Joint Genome Institute (JGI-PGF)"/>
            <person name="Copeland A."/>
            <person name="Lucas S."/>
            <person name="Lapidus A."/>
            <person name="Glavina del Rio T."/>
            <person name="Dalin E."/>
            <person name="Tice H."/>
            <person name="Bruce D."/>
            <person name="Goodwin L."/>
            <person name="Pitluck S."/>
            <person name="Larimer F."/>
            <person name="Land M.L."/>
            <person name="Hauser L."/>
            <person name="Tiedje J."/>
            <person name="Richardson P."/>
        </authorList>
    </citation>
    <scope>NUCLEOTIDE SEQUENCE [LARGE SCALE GENOMIC DNA]</scope>
    <source>
        <strain evidence="1 2">IOP40-10</strain>
    </source>
</reference>
<gene>
    <name evidence="1" type="ORF">BamIOP4010DRAFT_3543</name>
</gene>
<dbReference type="Proteomes" id="UP000005463">
    <property type="component" value="Unassembled WGS sequence"/>
</dbReference>
<name>B1FHN3_9BURK</name>
<dbReference type="EMBL" id="ABLC01000092">
    <property type="protein sequence ID" value="EDT02922.1"/>
    <property type="molecule type" value="Genomic_DNA"/>
</dbReference>
<evidence type="ECO:0000313" key="2">
    <source>
        <dbReference type="Proteomes" id="UP000005463"/>
    </source>
</evidence>